<proteinExistence type="predicted"/>
<dbReference type="RefSeq" id="WP_359659315.1">
    <property type="nucleotide sequence ID" value="NZ_JBEXZO010000006.1"/>
</dbReference>
<evidence type="ECO:0000313" key="3">
    <source>
        <dbReference type="Proteomes" id="UP001550378"/>
    </source>
</evidence>
<feature type="chain" id="PRO_5046436252" description="Secreted protein" evidence="1">
    <location>
        <begin position="30"/>
        <end position="128"/>
    </location>
</feature>
<evidence type="ECO:0000256" key="1">
    <source>
        <dbReference type="SAM" id="SignalP"/>
    </source>
</evidence>
<protein>
    <recommendedName>
        <fullName evidence="4">Secreted protein</fullName>
    </recommendedName>
</protein>
<dbReference type="Proteomes" id="UP001550378">
    <property type="component" value="Unassembled WGS sequence"/>
</dbReference>
<accession>A0ABV2WF57</accession>
<comment type="caution">
    <text evidence="2">The sequence shown here is derived from an EMBL/GenBank/DDBJ whole genome shotgun (WGS) entry which is preliminary data.</text>
</comment>
<sequence>MRKLPYARAAVATAGAFALIAAGSGTASAADTTLRLSRSGHTIGTMTHLDPDPDTFRVCDTRADDHGVTGKLYMYMAGWQLKETKQDGGDAGCDSFDYNVVPYAAKYLMKLCWNGPGDVCVTKEFTED</sequence>
<keyword evidence="3" id="KW-1185">Reference proteome</keyword>
<gene>
    <name evidence="2" type="ORF">ABZ508_31795</name>
</gene>
<feature type="signal peptide" evidence="1">
    <location>
        <begin position="1"/>
        <end position="29"/>
    </location>
</feature>
<dbReference type="EMBL" id="JBEXZR010000045">
    <property type="protein sequence ID" value="MEU0711956.1"/>
    <property type="molecule type" value="Genomic_DNA"/>
</dbReference>
<keyword evidence="1" id="KW-0732">Signal</keyword>
<reference evidence="2 3" key="1">
    <citation type="submission" date="2024-06" db="EMBL/GenBank/DDBJ databases">
        <title>The Natural Products Discovery Center: Release of the First 8490 Sequenced Strains for Exploring Actinobacteria Biosynthetic Diversity.</title>
        <authorList>
            <person name="Kalkreuter E."/>
            <person name="Kautsar S.A."/>
            <person name="Yang D."/>
            <person name="Bader C.D."/>
            <person name="Teijaro C.N."/>
            <person name="Fluegel L."/>
            <person name="Davis C.M."/>
            <person name="Simpson J.R."/>
            <person name="Lauterbach L."/>
            <person name="Steele A.D."/>
            <person name="Gui C."/>
            <person name="Meng S."/>
            <person name="Li G."/>
            <person name="Viehrig K."/>
            <person name="Ye F."/>
            <person name="Su P."/>
            <person name="Kiefer A.F."/>
            <person name="Nichols A."/>
            <person name="Cepeda A.J."/>
            <person name="Yan W."/>
            <person name="Fan B."/>
            <person name="Jiang Y."/>
            <person name="Adhikari A."/>
            <person name="Zheng C.-J."/>
            <person name="Schuster L."/>
            <person name="Cowan T.M."/>
            <person name="Smanski M.J."/>
            <person name="Chevrette M.G."/>
            <person name="De Carvalho L.P.S."/>
            <person name="Shen B."/>
        </authorList>
    </citation>
    <scope>NUCLEOTIDE SEQUENCE [LARGE SCALE GENOMIC DNA]</scope>
    <source>
        <strain evidence="2 3">NPDC006337</strain>
    </source>
</reference>
<name>A0ABV2WF57_9ACTN</name>
<evidence type="ECO:0008006" key="4">
    <source>
        <dbReference type="Google" id="ProtNLM"/>
    </source>
</evidence>
<evidence type="ECO:0000313" key="2">
    <source>
        <dbReference type="EMBL" id="MEU0711956.1"/>
    </source>
</evidence>
<organism evidence="2 3">
    <name type="scientific">Streptomyces lavendulocolor</name>
    <dbReference type="NCBI Taxonomy" id="67316"/>
    <lineage>
        <taxon>Bacteria</taxon>
        <taxon>Bacillati</taxon>
        <taxon>Actinomycetota</taxon>
        <taxon>Actinomycetes</taxon>
        <taxon>Kitasatosporales</taxon>
        <taxon>Streptomycetaceae</taxon>
        <taxon>Streptomyces</taxon>
    </lineage>
</organism>